<dbReference type="EMBL" id="MVHG01000004">
    <property type="protein sequence ID" value="ORA20041.1"/>
    <property type="molecule type" value="Genomic_DNA"/>
</dbReference>
<comment type="caution">
    <text evidence="3">The sequence shown here is derived from an EMBL/GenBank/DDBJ whole genome shotgun (WGS) entry which is preliminary data.</text>
</comment>
<dbReference type="OrthoDB" id="3197057at2"/>
<dbReference type="Pfam" id="PF20441">
    <property type="entry name" value="TerL_nuclease"/>
    <property type="match status" value="1"/>
</dbReference>
<dbReference type="AlphaFoldDB" id="A0A1W9ZQH1"/>
<evidence type="ECO:0000313" key="3">
    <source>
        <dbReference type="EMBL" id="ORA20041.1"/>
    </source>
</evidence>
<dbReference type="Gene3D" id="3.30.420.240">
    <property type="match status" value="1"/>
</dbReference>
<sequence length="488" mass="54611">MRLKQVDSSPLPWRPRGKESERFAQFCKRFLKVPDGHHKGKPVDLRDWQIELVASVMDAKPRPRLAGWMIGRGNGKSSLLACWAVYELFTGGSRGHVIICARNQKQASILFGIARALVKGSPELASRCQVLEEEIRIPHLESKFECLPSEAESLEGLNFSLCIVDELQYTPKATVAALDLAQGKRPESTLVGIGTPPAEKENSVLVEWRSLHRELGDDFLVWREFSADEFQHHDLLCEHCIRLANPAYGDFLAMDVFARDARMVPEPAYRRSRLCQFVESNESPLVGADVWDGLATPNPIPDGAEVVVGFDGSVGGQNADSTALVVGTVSPEPRFELFRLWENDGTPDFRIDVASVEDAIRAACHKYRVREVIADPFRWNASLQKLEGEKIPIVKFLWSSPKMVSQAVNDFRTAAINGNFTHSGDKRLREHVLATKMVETNYGITIDKTSRKTSAKKIDACAALIQAHTRCLFYANKPKRRMKVASWS</sequence>
<dbReference type="Proteomes" id="UP000192707">
    <property type="component" value="Unassembled WGS sequence"/>
</dbReference>
<keyword evidence="4" id="KW-1185">Reference proteome</keyword>
<proteinExistence type="predicted"/>
<dbReference type="Pfam" id="PF03354">
    <property type="entry name" value="TerL_ATPase"/>
    <property type="match status" value="1"/>
</dbReference>
<feature type="domain" description="Terminase large subunit-like ATPase" evidence="1">
    <location>
        <begin position="69"/>
        <end position="173"/>
    </location>
</feature>
<dbReference type="PANTHER" id="PTHR41287">
    <property type="match status" value="1"/>
</dbReference>
<dbReference type="InterPro" id="IPR005021">
    <property type="entry name" value="Terminase_largesu-like"/>
</dbReference>
<dbReference type="RefSeq" id="WP_083063041.1">
    <property type="nucleotide sequence ID" value="NZ_MVHG01000004.1"/>
</dbReference>
<evidence type="ECO:0000259" key="2">
    <source>
        <dbReference type="Pfam" id="PF20441"/>
    </source>
</evidence>
<protein>
    <submittedName>
        <fullName evidence="3">Terminase</fullName>
    </submittedName>
</protein>
<dbReference type="InterPro" id="IPR046461">
    <property type="entry name" value="TerL_ATPase"/>
</dbReference>
<dbReference type="InterPro" id="IPR027417">
    <property type="entry name" value="P-loop_NTPase"/>
</dbReference>
<dbReference type="GO" id="GO:0004519">
    <property type="term" value="F:endonuclease activity"/>
    <property type="evidence" value="ECO:0007669"/>
    <property type="project" value="InterPro"/>
</dbReference>
<gene>
    <name evidence="3" type="ORF">BST14_02620</name>
</gene>
<dbReference type="Gene3D" id="3.40.50.300">
    <property type="entry name" value="P-loop containing nucleotide triphosphate hydrolases"/>
    <property type="match status" value="1"/>
</dbReference>
<name>A0A1W9ZQH1_MYCAI</name>
<dbReference type="InterPro" id="IPR046462">
    <property type="entry name" value="TerL_nuclease"/>
</dbReference>
<evidence type="ECO:0000313" key="4">
    <source>
        <dbReference type="Proteomes" id="UP000192707"/>
    </source>
</evidence>
<accession>A0A1W9ZQH1</accession>
<evidence type="ECO:0000259" key="1">
    <source>
        <dbReference type="Pfam" id="PF03354"/>
    </source>
</evidence>
<organism evidence="3 4">
    <name type="scientific">Mycobacterium arosiense ATCC BAA-1401 = DSM 45069</name>
    <dbReference type="NCBI Taxonomy" id="1265311"/>
    <lineage>
        <taxon>Bacteria</taxon>
        <taxon>Bacillati</taxon>
        <taxon>Actinomycetota</taxon>
        <taxon>Actinomycetes</taxon>
        <taxon>Mycobacteriales</taxon>
        <taxon>Mycobacteriaceae</taxon>
        <taxon>Mycobacterium</taxon>
        <taxon>Mycobacterium avium complex (MAC)</taxon>
    </lineage>
</organism>
<dbReference type="PANTHER" id="PTHR41287:SF1">
    <property type="entry name" value="PROTEIN YMFN"/>
    <property type="match status" value="1"/>
</dbReference>
<reference evidence="3 4" key="1">
    <citation type="submission" date="2016-12" db="EMBL/GenBank/DDBJ databases">
        <title>The new phylogeny of genus Mycobacterium.</title>
        <authorList>
            <person name="Tortoli E."/>
            <person name="Trovato A."/>
            <person name="Cirillo D.M."/>
        </authorList>
    </citation>
    <scope>NUCLEOTIDE SEQUENCE [LARGE SCALE GENOMIC DNA]</scope>
    <source>
        <strain evidence="3 4">DSM 45069</strain>
    </source>
</reference>
<feature type="domain" description="Terminase large subunit-like endonuclease" evidence="2">
    <location>
        <begin position="349"/>
        <end position="471"/>
    </location>
</feature>